<protein>
    <recommendedName>
        <fullName evidence="4">2-keto-3-deoxygluconate kinase</fullName>
    </recommendedName>
</protein>
<dbReference type="EMBL" id="BRZA01000003">
    <property type="protein sequence ID" value="GLC89621.1"/>
    <property type="molecule type" value="Genomic_DNA"/>
</dbReference>
<name>A0ABQ5NMM5_9BACI</name>
<feature type="region of interest" description="Disordered" evidence="1">
    <location>
        <begin position="1"/>
        <end position="44"/>
    </location>
</feature>
<reference evidence="2" key="1">
    <citation type="submission" date="2022-08" db="EMBL/GenBank/DDBJ databases">
        <title>Draft genome sequence of Lysinibacillus sp. strain KH24.</title>
        <authorList>
            <person name="Kanbe H."/>
            <person name="Itoh H."/>
        </authorList>
    </citation>
    <scope>NUCLEOTIDE SEQUENCE</scope>
    <source>
        <strain evidence="2">KH24</strain>
    </source>
</reference>
<gene>
    <name evidence="2" type="ORF">LYSBPC_27480</name>
</gene>
<evidence type="ECO:0008006" key="4">
    <source>
        <dbReference type="Google" id="ProtNLM"/>
    </source>
</evidence>
<dbReference type="RefSeq" id="WP_264989443.1">
    <property type="nucleotide sequence ID" value="NZ_BRZA01000003.1"/>
</dbReference>
<organism evidence="2 3">
    <name type="scientific">Lysinibacillus piscis</name>
    <dbReference type="NCBI Taxonomy" id="2518931"/>
    <lineage>
        <taxon>Bacteria</taxon>
        <taxon>Bacillati</taxon>
        <taxon>Bacillota</taxon>
        <taxon>Bacilli</taxon>
        <taxon>Bacillales</taxon>
        <taxon>Bacillaceae</taxon>
        <taxon>Lysinibacillus</taxon>
    </lineage>
</organism>
<keyword evidence="3" id="KW-1185">Reference proteome</keyword>
<feature type="compositionally biased region" description="Basic and acidic residues" evidence="1">
    <location>
        <begin position="16"/>
        <end position="25"/>
    </location>
</feature>
<evidence type="ECO:0000313" key="2">
    <source>
        <dbReference type="EMBL" id="GLC89621.1"/>
    </source>
</evidence>
<accession>A0ABQ5NMM5</accession>
<evidence type="ECO:0000256" key="1">
    <source>
        <dbReference type="SAM" id="MobiDB-lite"/>
    </source>
</evidence>
<dbReference type="Proteomes" id="UP001065593">
    <property type="component" value="Unassembled WGS sequence"/>
</dbReference>
<evidence type="ECO:0000313" key="3">
    <source>
        <dbReference type="Proteomes" id="UP001065593"/>
    </source>
</evidence>
<proteinExistence type="predicted"/>
<sequence length="119" mass="14000">MRNEHFSREGHHHRGNRMERGDLHRGGHRRGGRGDAQQGPKTFRRGRAISFLEQLMLKRSTIVQQLEQPEFQSIQQILIGELKALDMVINEFTQLFELHLEEIQTEDMTEEENKHDEGN</sequence>
<comment type="caution">
    <text evidence="2">The sequence shown here is derived from an EMBL/GenBank/DDBJ whole genome shotgun (WGS) entry which is preliminary data.</text>
</comment>